<dbReference type="GO" id="GO:0031966">
    <property type="term" value="C:mitochondrial membrane"/>
    <property type="evidence" value="ECO:0007669"/>
    <property type="project" value="UniProtKB-SubCell"/>
</dbReference>
<feature type="repeat" description="Solcar" evidence="11">
    <location>
        <begin position="10"/>
        <end position="92"/>
    </location>
</feature>
<proteinExistence type="inferred from homology"/>
<dbReference type="AlphaFoldDB" id="A0A9W4X8X6"/>
<comment type="function">
    <text evidence="1">Mitochondrial transporter that mediates uptake of thiamine pyrophosphate (ThPP) into mitochondria.</text>
</comment>
<dbReference type="GO" id="GO:0006843">
    <property type="term" value="P:mitochondrial citrate transmembrane transport"/>
    <property type="evidence" value="ECO:0007669"/>
    <property type="project" value="TreeGrafter"/>
</dbReference>
<keyword evidence="5 12" id="KW-0813">Transport</keyword>
<comment type="caution">
    <text evidence="13">The sequence shown here is derived from an EMBL/GenBank/DDBJ whole genome shotgun (WGS) entry which is preliminary data.</text>
</comment>
<dbReference type="SUPFAM" id="SSF103506">
    <property type="entry name" value="Mitochondrial carrier"/>
    <property type="match status" value="1"/>
</dbReference>
<evidence type="ECO:0000256" key="7">
    <source>
        <dbReference type="ARBA" id="ARBA00022737"/>
    </source>
</evidence>
<dbReference type="Proteomes" id="UP001152885">
    <property type="component" value="Unassembled WGS sequence"/>
</dbReference>
<dbReference type="InterPro" id="IPR023395">
    <property type="entry name" value="MCP_dom_sf"/>
</dbReference>
<keyword evidence="9" id="KW-0496">Mitochondrion</keyword>
<dbReference type="Gene3D" id="1.50.40.10">
    <property type="entry name" value="Mitochondrial carrier domain"/>
    <property type="match status" value="1"/>
</dbReference>
<keyword evidence="14" id="KW-1185">Reference proteome</keyword>
<evidence type="ECO:0000256" key="8">
    <source>
        <dbReference type="ARBA" id="ARBA00022989"/>
    </source>
</evidence>
<keyword evidence="6 11" id="KW-0812">Transmembrane</keyword>
<evidence type="ECO:0000256" key="4">
    <source>
        <dbReference type="ARBA" id="ARBA00021935"/>
    </source>
</evidence>
<sequence>MPTNKTNENDNLLTALVSGCTAAAVSATLTYPLDFIKTQQQLNNESYMKKFNVPPNYPNSLNQLFKGGSALVLGSVFKNSTRLISYNWSSQFMAIDSHGHNSNKTTAPRIVIAGIMSAFFETLTLVPFENIKITMIQNQTFQNELNRIKDSKDITYDITGKSSHSHSQAFHAQKKPVYLRQFVSPHAYLSNDIIDQFRKNKVRFPLQSNKGSHIENLKAYYNKHPSLTFLGTIKEIYSLKGIKGFAAGTFITFTRQIAISWVWLSTYNATRQLIDPHNKENGWFNHKHTMWQSLGLHLLSSIAVITVTQPLDVIKTHVQSKNGKAIYRDSLTTAYKLFLNQGPLSLFKGSLPRFIKVLVSGGITATVYEYLEGIVNTAGGQKMFTY</sequence>
<dbReference type="InterPro" id="IPR018108">
    <property type="entry name" value="MCP_transmembrane"/>
</dbReference>
<evidence type="ECO:0000256" key="9">
    <source>
        <dbReference type="ARBA" id="ARBA00023128"/>
    </source>
</evidence>
<dbReference type="GO" id="GO:0071913">
    <property type="term" value="F:citrate secondary active transmembrane transporter activity"/>
    <property type="evidence" value="ECO:0007669"/>
    <property type="project" value="TreeGrafter"/>
</dbReference>
<evidence type="ECO:0000256" key="3">
    <source>
        <dbReference type="ARBA" id="ARBA00006375"/>
    </source>
</evidence>
<evidence type="ECO:0000256" key="5">
    <source>
        <dbReference type="ARBA" id="ARBA00022448"/>
    </source>
</evidence>
<dbReference type="InterPro" id="IPR049563">
    <property type="entry name" value="TXTP-like"/>
</dbReference>
<evidence type="ECO:0000256" key="2">
    <source>
        <dbReference type="ARBA" id="ARBA00004225"/>
    </source>
</evidence>
<evidence type="ECO:0000256" key="11">
    <source>
        <dbReference type="PROSITE-ProRule" id="PRU00282"/>
    </source>
</evidence>
<accession>A0A9W4X8X6</accession>
<reference evidence="13" key="1">
    <citation type="submission" date="2022-12" db="EMBL/GenBank/DDBJ databases">
        <authorList>
            <person name="Brejova B."/>
        </authorList>
    </citation>
    <scope>NUCLEOTIDE SEQUENCE</scope>
</reference>
<dbReference type="Pfam" id="PF00153">
    <property type="entry name" value="Mito_carr"/>
    <property type="match status" value="2"/>
</dbReference>
<name>A0A9W4X8X6_9ASCO</name>
<keyword evidence="7" id="KW-0677">Repeat</keyword>
<comment type="subcellular location">
    <subcellularLocation>
        <location evidence="2">Mitochondrion membrane</location>
        <topology evidence="2">Multi-pass membrane protein</topology>
    </subcellularLocation>
</comment>
<dbReference type="PROSITE" id="PS50920">
    <property type="entry name" value="SOLCAR"/>
    <property type="match status" value="2"/>
</dbReference>
<evidence type="ECO:0000256" key="1">
    <source>
        <dbReference type="ARBA" id="ARBA00002238"/>
    </source>
</evidence>
<evidence type="ECO:0000256" key="10">
    <source>
        <dbReference type="ARBA" id="ARBA00023136"/>
    </source>
</evidence>
<comment type="similarity">
    <text evidence="3 12">Belongs to the mitochondrial carrier (TC 2.A.29) family.</text>
</comment>
<evidence type="ECO:0000256" key="6">
    <source>
        <dbReference type="ARBA" id="ARBA00022692"/>
    </source>
</evidence>
<gene>
    <name evidence="13" type="ORF">CANVERA_P1045</name>
</gene>
<feature type="repeat" description="Solcar" evidence="11">
    <location>
        <begin position="287"/>
        <end position="374"/>
    </location>
</feature>
<evidence type="ECO:0000256" key="12">
    <source>
        <dbReference type="RuleBase" id="RU000488"/>
    </source>
</evidence>
<dbReference type="EMBL" id="CANTUO010000001">
    <property type="protein sequence ID" value="CAI5756527.1"/>
    <property type="molecule type" value="Genomic_DNA"/>
</dbReference>
<dbReference type="PANTHER" id="PTHR45788">
    <property type="entry name" value="SUCCINATE/FUMARATE MITOCHONDRIAL TRANSPORTER-RELATED"/>
    <property type="match status" value="1"/>
</dbReference>
<evidence type="ECO:0000313" key="14">
    <source>
        <dbReference type="Proteomes" id="UP001152885"/>
    </source>
</evidence>
<keyword evidence="10 11" id="KW-0472">Membrane</keyword>
<dbReference type="OrthoDB" id="44467at2759"/>
<protein>
    <recommendedName>
        <fullName evidence="4">Mitochondrial thiamine pyrophosphate carrier 1</fullName>
    </recommendedName>
</protein>
<evidence type="ECO:0000313" key="13">
    <source>
        <dbReference type="EMBL" id="CAI5756527.1"/>
    </source>
</evidence>
<keyword evidence="8" id="KW-1133">Transmembrane helix</keyword>
<organism evidence="13 14">
    <name type="scientific">Candida verbasci</name>
    <dbReference type="NCBI Taxonomy" id="1227364"/>
    <lineage>
        <taxon>Eukaryota</taxon>
        <taxon>Fungi</taxon>
        <taxon>Dikarya</taxon>
        <taxon>Ascomycota</taxon>
        <taxon>Saccharomycotina</taxon>
        <taxon>Pichiomycetes</taxon>
        <taxon>Debaryomycetaceae</taxon>
        <taxon>Candida/Lodderomyces clade</taxon>
        <taxon>Candida</taxon>
    </lineage>
</organism>
<dbReference type="PANTHER" id="PTHR45788:SF5">
    <property type="entry name" value="AFR253WP"/>
    <property type="match status" value="1"/>
</dbReference>